<name>A0A1M5KEA8_9BACT</name>
<dbReference type="InterPro" id="IPR008377">
    <property type="entry name" value="Sialidase_trypan"/>
</dbReference>
<dbReference type="Gene3D" id="2.60.40.1290">
    <property type="match status" value="2"/>
</dbReference>
<dbReference type="Proteomes" id="UP000184041">
    <property type="component" value="Unassembled WGS sequence"/>
</dbReference>
<dbReference type="Gene3D" id="2.120.10.10">
    <property type="match status" value="1"/>
</dbReference>
<dbReference type="InterPro" id="IPR011040">
    <property type="entry name" value="Sialidase"/>
</dbReference>
<evidence type="ECO:0000256" key="2">
    <source>
        <dbReference type="ARBA" id="ARBA00009348"/>
    </source>
</evidence>
<dbReference type="GO" id="GO:0009313">
    <property type="term" value="P:oligosaccharide catabolic process"/>
    <property type="evidence" value="ECO:0007669"/>
    <property type="project" value="TreeGrafter"/>
</dbReference>
<dbReference type="GO" id="GO:0005737">
    <property type="term" value="C:cytoplasm"/>
    <property type="evidence" value="ECO:0007669"/>
    <property type="project" value="TreeGrafter"/>
</dbReference>
<dbReference type="EC" id="3.2.1.18" evidence="3"/>
<dbReference type="SUPFAM" id="SSF50939">
    <property type="entry name" value="Sialidases"/>
    <property type="match status" value="1"/>
</dbReference>
<evidence type="ECO:0000259" key="5">
    <source>
        <dbReference type="Pfam" id="PF13859"/>
    </source>
</evidence>
<dbReference type="InterPro" id="IPR029456">
    <property type="entry name" value="Sialidase_N"/>
</dbReference>
<dbReference type="CDD" id="cd15482">
    <property type="entry name" value="Sialidase_non-viral"/>
    <property type="match status" value="1"/>
</dbReference>
<proteinExistence type="inferred from homology"/>
<dbReference type="RefSeq" id="WP_073068178.1">
    <property type="nucleotide sequence ID" value="NZ_FQUS01000031.1"/>
</dbReference>
<dbReference type="InterPro" id="IPR026856">
    <property type="entry name" value="Sialidase_fam"/>
</dbReference>
<dbReference type="Pfam" id="PF13859">
    <property type="entry name" value="BNR_3"/>
    <property type="match status" value="1"/>
</dbReference>
<organism evidence="7 8">
    <name type="scientific">Fodinibius roseus</name>
    <dbReference type="NCBI Taxonomy" id="1194090"/>
    <lineage>
        <taxon>Bacteria</taxon>
        <taxon>Pseudomonadati</taxon>
        <taxon>Balneolota</taxon>
        <taxon>Balneolia</taxon>
        <taxon>Balneolales</taxon>
        <taxon>Balneolaceae</taxon>
        <taxon>Fodinibius</taxon>
    </lineage>
</organism>
<evidence type="ECO:0000256" key="3">
    <source>
        <dbReference type="ARBA" id="ARBA00012733"/>
    </source>
</evidence>
<dbReference type="OrthoDB" id="7294637at2"/>
<evidence type="ECO:0000313" key="8">
    <source>
        <dbReference type="Proteomes" id="UP000184041"/>
    </source>
</evidence>
<evidence type="ECO:0000259" key="6">
    <source>
        <dbReference type="Pfam" id="PF14873"/>
    </source>
</evidence>
<dbReference type="PANTHER" id="PTHR10628">
    <property type="entry name" value="SIALIDASE"/>
    <property type="match status" value="1"/>
</dbReference>
<dbReference type="Pfam" id="PF14873">
    <property type="entry name" value="BNR_assoc_N"/>
    <property type="match status" value="1"/>
</dbReference>
<sequence>MNTSKTLVLPFLSVLLMAVTTCRDTEPSSKQGDSGNTIQQEVSPVLIGRERNPVLQIQLRADGALVSSEDAVGSLKITTEGTTDIGDIASVDIFYAGEEGSLEEAVRFGGTEQVDEVMEIPGRQELEEGDNFFWVSYKLKKGTELLNRVDAGLEKLIFESGKSWSPAEASPPGAKRIGVAVRQGGQEGVHTYRIPGLVTTNEGTLIAAYDIRYDSARDLQGDIDVGINRSTDGGQTWEEMRVIMDMWEWGGLPEDQNGIGDPSILVDDETGTIWVAALWTHGMPGERAWTASGAGLEPEETGQVMLAKSEDDGKTWSDPVNITKQIKDPEWQLLLQGPGKGITMDDGTLVFPAQFKNEEGMPYATIIYSKDHGESWSIGSGARSNTTEAQVVQLSDGSLMLNMRDNRGGARSVYTTDDLGESWQKHPTSRSALVEPVSMASLITFPCPENESGRHCLLFSNPNNTEARKNMTIKMSTDDGLSWSEDQQILLNENQGYGYSCLTPVNEQAVGILYEGTGDLYFQKLLRVL</sequence>
<dbReference type="AlphaFoldDB" id="A0A1M5KEA8"/>
<protein>
    <recommendedName>
        <fullName evidence="3">exo-alpha-sialidase</fullName>
        <ecNumber evidence="3">3.2.1.18</ecNumber>
    </recommendedName>
</protein>
<dbReference type="GO" id="GO:0004308">
    <property type="term" value="F:exo-alpha-sialidase activity"/>
    <property type="evidence" value="ECO:0007669"/>
    <property type="project" value="UniProtKB-EC"/>
</dbReference>
<dbReference type="EMBL" id="FQUS01000031">
    <property type="protein sequence ID" value="SHG51088.1"/>
    <property type="molecule type" value="Genomic_DNA"/>
</dbReference>
<evidence type="ECO:0000313" key="7">
    <source>
        <dbReference type="EMBL" id="SHG51088.1"/>
    </source>
</evidence>
<dbReference type="PANTHER" id="PTHR10628:SF30">
    <property type="entry name" value="EXO-ALPHA-SIALIDASE"/>
    <property type="match status" value="1"/>
</dbReference>
<accession>A0A1M5KEA8</accession>
<keyword evidence="4" id="KW-0677">Repeat</keyword>
<dbReference type="PRINTS" id="PR01803">
    <property type="entry name" value="TCSIALIDASE"/>
</dbReference>
<comment type="similarity">
    <text evidence="2">Belongs to the glycosyl hydrolase 33 family.</text>
</comment>
<dbReference type="STRING" id="1194090.SAMN05443144_13117"/>
<gene>
    <name evidence="7" type="ORF">SAMN05443144_13117</name>
</gene>
<evidence type="ECO:0000256" key="1">
    <source>
        <dbReference type="ARBA" id="ARBA00000427"/>
    </source>
</evidence>
<comment type="catalytic activity">
    <reaction evidence="1">
        <text>Hydrolysis of alpha-(2-&gt;3)-, alpha-(2-&gt;6)-, alpha-(2-&gt;8)- glycosidic linkages of terminal sialic acid residues in oligosaccharides, glycoproteins, glycolipids, colominic acid and synthetic substrates.</text>
        <dbReference type="EC" id="3.2.1.18"/>
    </reaction>
</comment>
<keyword evidence="8" id="KW-1185">Reference proteome</keyword>
<dbReference type="GO" id="GO:0006689">
    <property type="term" value="P:ganglioside catabolic process"/>
    <property type="evidence" value="ECO:0007669"/>
    <property type="project" value="TreeGrafter"/>
</dbReference>
<dbReference type="GO" id="GO:0016020">
    <property type="term" value="C:membrane"/>
    <property type="evidence" value="ECO:0007669"/>
    <property type="project" value="TreeGrafter"/>
</dbReference>
<feature type="domain" description="Sialidase" evidence="5">
    <location>
        <begin position="194"/>
        <end position="480"/>
    </location>
</feature>
<reference evidence="7 8" key="1">
    <citation type="submission" date="2016-11" db="EMBL/GenBank/DDBJ databases">
        <authorList>
            <person name="Jaros S."/>
            <person name="Januszkiewicz K."/>
            <person name="Wedrychowicz H."/>
        </authorList>
    </citation>
    <scope>NUCLEOTIDE SEQUENCE [LARGE SCALE GENOMIC DNA]</scope>
    <source>
        <strain evidence="7 8">DSM 21986</strain>
    </source>
</reference>
<evidence type="ECO:0000256" key="4">
    <source>
        <dbReference type="ARBA" id="ARBA00022737"/>
    </source>
</evidence>
<feature type="domain" description="Sialidase N-terminal" evidence="6">
    <location>
        <begin position="37"/>
        <end position="154"/>
    </location>
</feature>
<dbReference type="InterPro" id="IPR036278">
    <property type="entry name" value="Sialidase_sf"/>
</dbReference>